<evidence type="ECO:0000313" key="2">
    <source>
        <dbReference type="EMBL" id="QDU93326.1"/>
    </source>
</evidence>
<keyword evidence="2" id="KW-0413">Isomerase</keyword>
<dbReference type="OrthoDB" id="9779184at2"/>
<dbReference type="RefSeq" id="WP_145050036.1">
    <property type="nucleotide sequence ID" value="NZ_CP036433.1"/>
</dbReference>
<dbReference type="PANTHER" id="PTHR12110">
    <property type="entry name" value="HYDROXYPYRUVATE ISOMERASE"/>
    <property type="match status" value="1"/>
</dbReference>
<sequence>MKFAICNETFQDWPFDKAFAYAKELGYNAVEFAPFTMEKNAFDITPAQRAEVRRQAEAAGLEVIGLHWLLAFTEGLYLTTPDPDTRARTSNYLAELARLCRDLGGTIMVLGSPLQRNLLPNVSEAEAMKYAADVIQAAMPVLEEQGVTLALEPLGPEEGDFLLTADKGVELMKMVDSPNCRLHLDVKAMSSEDKPIADIIRDCAEYVAHFHANDANRRGPGMGKIDFLPILQALKDINYDGWISVEVFDYTPGVETLASESIRNLQATAAQLS</sequence>
<protein>
    <submittedName>
        <fullName evidence="2">D-tagatose 3-epimerase</fullName>
        <ecNumber evidence="2">5.3.1.-</ecNumber>
    </submittedName>
</protein>
<dbReference type="EC" id="5.3.1.-" evidence="2"/>
<dbReference type="GO" id="GO:0016853">
    <property type="term" value="F:isomerase activity"/>
    <property type="evidence" value="ECO:0007669"/>
    <property type="project" value="UniProtKB-KW"/>
</dbReference>
<evidence type="ECO:0000259" key="1">
    <source>
        <dbReference type="Pfam" id="PF01261"/>
    </source>
</evidence>
<reference evidence="2 3" key="1">
    <citation type="submission" date="2019-02" db="EMBL/GenBank/DDBJ databases">
        <title>Deep-cultivation of Planctomycetes and their phenomic and genomic characterization uncovers novel biology.</title>
        <authorList>
            <person name="Wiegand S."/>
            <person name="Jogler M."/>
            <person name="Boedeker C."/>
            <person name="Pinto D."/>
            <person name="Vollmers J."/>
            <person name="Rivas-Marin E."/>
            <person name="Kohn T."/>
            <person name="Peeters S.H."/>
            <person name="Heuer A."/>
            <person name="Rast P."/>
            <person name="Oberbeckmann S."/>
            <person name="Bunk B."/>
            <person name="Jeske O."/>
            <person name="Meyerdierks A."/>
            <person name="Storesund J.E."/>
            <person name="Kallscheuer N."/>
            <person name="Luecker S."/>
            <person name="Lage O.M."/>
            <person name="Pohl T."/>
            <person name="Merkel B.J."/>
            <person name="Hornburger P."/>
            <person name="Mueller R.-W."/>
            <person name="Bruemmer F."/>
            <person name="Labrenz M."/>
            <person name="Spormann A.M."/>
            <person name="Op den Camp H."/>
            <person name="Overmann J."/>
            <person name="Amann R."/>
            <person name="Jetten M.S.M."/>
            <person name="Mascher T."/>
            <person name="Medema M.H."/>
            <person name="Devos D.P."/>
            <person name="Kaster A.-K."/>
            <person name="Ovreas L."/>
            <person name="Rohde M."/>
            <person name="Galperin M.Y."/>
            <person name="Jogler C."/>
        </authorList>
    </citation>
    <scope>NUCLEOTIDE SEQUENCE [LARGE SCALE GENOMIC DNA]</scope>
    <source>
        <strain evidence="2 3">Pla85_3_4</strain>
    </source>
</reference>
<dbReference type="InterPro" id="IPR013022">
    <property type="entry name" value="Xyl_isomerase-like_TIM-brl"/>
</dbReference>
<dbReference type="EMBL" id="CP036433">
    <property type="protein sequence ID" value="QDU93326.1"/>
    <property type="molecule type" value="Genomic_DNA"/>
</dbReference>
<organism evidence="2 3">
    <name type="scientific">Lignipirellula cremea</name>
    <dbReference type="NCBI Taxonomy" id="2528010"/>
    <lineage>
        <taxon>Bacteria</taxon>
        <taxon>Pseudomonadati</taxon>
        <taxon>Planctomycetota</taxon>
        <taxon>Planctomycetia</taxon>
        <taxon>Pirellulales</taxon>
        <taxon>Pirellulaceae</taxon>
        <taxon>Lignipirellula</taxon>
    </lineage>
</organism>
<dbReference type="Pfam" id="PF01261">
    <property type="entry name" value="AP_endonuc_2"/>
    <property type="match status" value="1"/>
</dbReference>
<dbReference type="SUPFAM" id="SSF51658">
    <property type="entry name" value="Xylose isomerase-like"/>
    <property type="match status" value="1"/>
</dbReference>
<gene>
    <name evidence="2" type="ORF">Pla8534_11060</name>
</gene>
<feature type="domain" description="Xylose isomerase-like TIM barrel" evidence="1">
    <location>
        <begin position="19"/>
        <end position="266"/>
    </location>
</feature>
<dbReference type="AlphaFoldDB" id="A0A518DNA9"/>
<evidence type="ECO:0000313" key="3">
    <source>
        <dbReference type="Proteomes" id="UP000317648"/>
    </source>
</evidence>
<name>A0A518DNA9_9BACT</name>
<dbReference type="PANTHER" id="PTHR12110:SF21">
    <property type="entry name" value="XYLOSE ISOMERASE-LIKE TIM BARREL DOMAIN-CONTAINING PROTEIN"/>
    <property type="match status" value="1"/>
</dbReference>
<dbReference type="KEGG" id="lcre:Pla8534_11060"/>
<dbReference type="Gene3D" id="3.20.20.150">
    <property type="entry name" value="Divalent-metal-dependent TIM barrel enzymes"/>
    <property type="match status" value="1"/>
</dbReference>
<accession>A0A518DNA9</accession>
<dbReference type="Proteomes" id="UP000317648">
    <property type="component" value="Chromosome"/>
</dbReference>
<proteinExistence type="predicted"/>
<keyword evidence="3" id="KW-1185">Reference proteome</keyword>
<dbReference type="InterPro" id="IPR050312">
    <property type="entry name" value="IolE/XylAMocC-like"/>
</dbReference>
<dbReference type="InterPro" id="IPR036237">
    <property type="entry name" value="Xyl_isomerase-like_sf"/>
</dbReference>